<name>A0ACB9ENY6_9ASTR</name>
<protein>
    <submittedName>
        <fullName evidence="1">Uncharacterized protein</fullName>
    </submittedName>
</protein>
<accession>A0ACB9ENY6</accession>
<reference evidence="1 2" key="2">
    <citation type="journal article" date="2022" name="Mol. Ecol. Resour.">
        <title>The genomes of chicory, endive, great burdock and yacon provide insights into Asteraceae paleo-polyploidization history and plant inulin production.</title>
        <authorList>
            <person name="Fan W."/>
            <person name="Wang S."/>
            <person name="Wang H."/>
            <person name="Wang A."/>
            <person name="Jiang F."/>
            <person name="Liu H."/>
            <person name="Zhao H."/>
            <person name="Xu D."/>
            <person name="Zhang Y."/>
        </authorList>
    </citation>
    <scope>NUCLEOTIDE SEQUENCE [LARGE SCALE GENOMIC DNA]</scope>
    <source>
        <strain evidence="2">cv. Yunnan</strain>
        <tissue evidence="1">Leaves</tissue>
    </source>
</reference>
<keyword evidence="2" id="KW-1185">Reference proteome</keyword>
<dbReference type="EMBL" id="CM042034">
    <property type="protein sequence ID" value="KAI3760355.1"/>
    <property type="molecule type" value="Genomic_DNA"/>
</dbReference>
<proteinExistence type="predicted"/>
<organism evidence="1 2">
    <name type="scientific">Smallanthus sonchifolius</name>
    <dbReference type="NCBI Taxonomy" id="185202"/>
    <lineage>
        <taxon>Eukaryota</taxon>
        <taxon>Viridiplantae</taxon>
        <taxon>Streptophyta</taxon>
        <taxon>Embryophyta</taxon>
        <taxon>Tracheophyta</taxon>
        <taxon>Spermatophyta</taxon>
        <taxon>Magnoliopsida</taxon>
        <taxon>eudicotyledons</taxon>
        <taxon>Gunneridae</taxon>
        <taxon>Pentapetalae</taxon>
        <taxon>asterids</taxon>
        <taxon>campanulids</taxon>
        <taxon>Asterales</taxon>
        <taxon>Asteraceae</taxon>
        <taxon>Asteroideae</taxon>
        <taxon>Heliantheae alliance</taxon>
        <taxon>Millerieae</taxon>
        <taxon>Smallanthus</taxon>
    </lineage>
</organism>
<gene>
    <name evidence="1" type="ORF">L1987_50749</name>
</gene>
<evidence type="ECO:0000313" key="1">
    <source>
        <dbReference type="EMBL" id="KAI3760355.1"/>
    </source>
</evidence>
<evidence type="ECO:0000313" key="2">
    <source>
        <dbReference type="Proteomes" id="UP001056120"/>
    </source>
</evidence>
<sequence>MEDDRSSPSQPARTRPASMPEFNSIPAYKWEAAEAEICKVLNRVSPTSDSEDKRNEVTEFMRRLIKNVAGVETVQDVIVTPFKFLEAKVYCLLKNLCEFDLSSVMILLVLQYGSVPLKTYLPQGDIDLTVVSIHDWECNLPREVYNIFLAEQLLGNGEFEFKEIRFIDAEVILVVKLVKCIVKDIVIDVSFNQLGGLCALCFLEQVDRLIEKDHLFKRSIILIKSWCYYESHILGAYYGLISTYALETLVLYIFRIYHASLTSPLQVLYRFLEYYSKFDWAKFCISIDGPVNISSLPGIVVENPINHPFLSGEHLRDYINMFTVPCMGNMPTFTPKVINIIDPLKASNNLGRSVHLGNFFRITFALGLAARKLGAILELPKANIQEGINKFFENTLNMNQSKPLLEPRLTFENLPQNTIVEEHYEDDSESENPNAHSDTRINDNRGLEGNGLSAPSSVPANEEGGANMNTNGCPDELDESDNLNLADLSGDYHGNGPSIRAYGKGRVAPLHNRHLNRTHGGSYETGSSSGNSNGPDPQSPQGHGQFRVPTPVHTQRRLEFGSFGPVSPTNSEPEATYYLLRRTERVPNQPLPLTDENEFPPLSV</sequence>
<comment type="caution">
    <text evidence="1">The sequence shown here is derived from an EMBL/GenBank/DDBJ whole genome shotgun (WGS) entry which is preliminary data.</text>
</comment>
<reference evidence="2" key="1">
    <citation type="journal article" date="2022" name="Mol. Ecol. Resour.">
        <title>The genomes of chicory, endive, great burdock and yacon provide insights into Asteraceae palaeo-polyploidization history and plant inulin production.</title>
        <authorList>
            <person name="Fan W."/>
            <person name="Wang S."/>
            <person name="Wang H."/>
            <person name="Wang A."/>
            <person name="Jiang F."/>
            <person name="Liu H."/>
            <person name="Zhao H."/>
            <person name="Xu D."/>
            <person name="Zhang Y."/>
        </authorList>
    </citation>
    <scope>NUCLEOTIDE SEQUENCE [LARGE SCALE GENOMIC DNA]</scope>
    <source>
        <strain evidence="2">cv. Yunnan</strain>
    </source>
</reference>
<dbReference type="Proteomes" id="UP001056120">
    <property type="component" value="Linkage Group LG17"/>
</dbReference>